<dbReference type="InterPro" id="IPR006311">
    <property type="entry name" value="TAT_signal"/>
</dbReference>
<evidence type="ECO:0000256" key="2">
    <source>
        <dbReference type="ARBA" id="ARBA00022729"/>
    </source>
</evidence>
<dbReference type="RefSeq" id="WP_341397532.1">
    <property type="nucleotide sequence ID" value="NZ_JBBUTI010000002.1"/>
</dbReference>
<name>A0ABU9C4L0_9BURK</name>
<sequence length="406" mass="44095">MSHALDRRRRTFLHRATATVASLPWAAQAWATGAPVRIGMTAELKMASSTSDDAIRLGVELAIEDINAAGGVLGGRPLQLELRDDRSVPSRGLENFRELAAMPDLIAVLGSRFSPVLVEMGNQAAALQCPVFSPWAAANTVLDAKRQPDWAFRVSLNDTWAMSALLQAAQADGHQRMGLLAPNSGWGRSCLAATEARMGQLKGTQLQLLPVRWYNWGGETSMVEHVAALKQAGMQALLLVANEPEGVVLCKELLALPANVRPPIYSHWGIAGGDFPKLVGEGLRDIDLRVVQTTALNIQRTPRGQSVLARAAQRMGLTDPLRMPSLVGLGHGYDCVLILQRALERARSTRREVIRDALENLDPIDGVVRRYAPAFTRERHEALAESDVLLARWGADGRLGALKSRG</sequence>
<gene>
    <name evidence="4" type="ORF">AACH00_03285</name>
</gene>
<dbReference type="Pfam" id="PF13458">
    <property type="entry name" value="Peripla_BP_6"/>
    <property type="match status" value="1"/>
</dbReference>
<reference evidence="4 5" key="1">
    <citation type="submission" date="2024-04" db="EMBL/GenBank/DDBJ databases">
        <title>Novel species of the genus Ideonella isolated from streams.</title>
        <authorList>
            <person name="Lu H."/>
        </authorList>
    </citation>
    <scope>NUCLEOTIDE SEQUENCE [LARGE SCALE GENOMIC DNA]</scope>
    <source>
        <strain evidence="4 5">LYT19W</strain>
    </source>
</reference>
<keyword evidence="2" id="KW-0732">Signal</keyword>
<dbReference type="Proteomes" id="UP001379945">
    <property type="component" value="Unassembled WGS sequence"/>
</dbReference>
<organism evidence="4 5">
    <name type="scientific">Ideonella margarita</name>
    <dbReference type="NCBI Taxonomy" id="2984191"/>
    <lineage>
        <taxon>Bacteria</taxon>
        <taxon>Pseudomonadati</taxon>
        <taxon>Pseudomonadota</taxon>
        <taxon>Betaproteobacteria</taxon>
        <taxon>Burkholderiales</taxon>
        <taxon>Sphaerotilaceae</taxon>
        <taxon>Ideonella</taxon>
    </lineage>
</organism>
<dbReference type="Gene3D" id="3.40.50.2300">
    <property type="match status" value="2"/>
</dbReference>
<evidence type="ECO:0000313" key="4">
    <source>
        <dbReference type="EMBL" id="MEK8045367.1"/>
    </source>
</evidence>
<dbReference type="SUPFAM" id="SSF53822">
    <property type="entry name" value="Periplasmic binding protein-like I"/>
    <property type="match status" value="1"/>
</dbReference>
<protein>
    <submittedName>
        <fullName evidence="4">ABC transporter substrate-binding protein</fullName>
    </submittedName>
</protein>
<keyword evidence="5" id="KW-1185">Reference proteome</keyword>
<dbReference type="CDD" id="cd19979">
    <property type="entry name" value="PBP1_ABC_ligand_binding-like"/>
    <property type="match status" value="1"/>
</dbReference>
<evidence type="ECO:0000256" key="1">
    <source>
        <dbReference type="ARBA" id="ARBA00010062"/>
    </source>
</evidence>
<dbReference type="EMBL" id="JBBUTI010000002">
    <property type="protein sequence ID" value="MEK8045367.1"/>
    <property type="molecule type" value="Genomic_DNA"/>
</dbReference>
<dbReference type="InterPro" id="IPR028081">
    <property type="entry name" value="Leu-bd"/>
</dbReference>
<comment type="caution">
    <text evidence="4">The sequence shown here is derived from an EMBL/GenBank/DDBJ whole genome shotgun (WGS) entry which is preliminary data.</text>
</comment>
<proteinExistence type="inferred from homology"/>
<evidence type="ECO:0000313" key="5">
    <source>
        <dbReference type="Proteomes" id="UP001379945"/>
    </source>
</evidence>
<dbReference type="InterPro" id="IPR051010">
    <property type="entry name" value="BCAA_transport"/>
</dbReference>
<dbReference type="PANTHER" id="PTHR30483">
    <property type="entry name" value="LEUCINE-SPECIFIC-BINDING PROTEIN"/>
    <property type="match status" value="1"/>
</dbReference>
<comment type="similarity">
    <text evidence="1">Belongs to the leucine-binding protein family.</text>
</comment>
<feature type="domain" description="Leucine-binding protein" evidence="3">
    <location>
        <begin position="35"/>
        <end position="397"/>
    </location>
</feature>
<accession>A0ABU9C4L0</accession>
<dbReference type="InterPro" id="IPR028082">
    <property type="entry name" value="Peripla_BP_I"/>
</dbReference>
<dbReference type="PANTHER" id="PTHR30483:SF6">
    <property type="entry name" value="PERIPLASMIC BINDING PROTEIN OF ABC TRANSPORTER FOR NATURAL AMINO ACIDS"/>
    <property type="match status" value="1"/>
</dbReference>
<evidence type="ECO:0000259" key="3">
    <source>
        <dbReference type="Pfam" id="PF13458"/>
    </source>
</evidence>
<dbReference type="PROSITE" id="PS51318">
    <property type="entry name" value="TAT"/>
    <property type="match status" value="1"/>
</dbReference>